<dbReference type="AlphaFoldDB" id="A0AA36H1D1"/>
<name>A0AA36H1D1_CYLNA</name>
<reference evidence="2" key="1">
    <citation type="submission" date="2023-07" db="EMBL/GenBank/DDBJ databases">
        <authorList>
            <consortium name="CYATHOMIX"/>
        </authorList>
    </citation>
    <scope>NUCLEOTIDE SEQUENCE</scope>
    <source>
        <strain evidence="2">N/A</strain>
    </source>
</reference>
<dbReference type="InterPro" id="IPR013087">
    <property type="entry name" value="Znf_C2H2_type"/>
</dbReference>
<organism evidence="2 3">
    <name type="scientific">Cylicocyclus nassatus</name>
    <name type="common">Nematode worm</name>
    <dbReference type="NCBI Taxonomy" id="53992"/>
    <lineage>
        <taxon>Eukaryota</taxon>
        <taxon>Metazoa</taxon>
        <taxon>Ecdysozoa</taxon>
        <taxon>Nematoda</taxon>
        <taxon>Chromadorea</taxon>
        <taxon>Rhabditida</taxon>
        <taxon>Rhabditina</taxon>
        <taxon>Rhabditomorpha</taxon>
        <taxon>Strongyloidea</taxon>
        <taxon>Strongylidae</taxon>
        <taxon>Cylicocyclus</taxon>
    </lineage>
</organism>
<protein>
    <recommendedName>
        <fullName evidence="1">C2H2-type domain-containing protein</fullName>
    </recommendedName>
</protein>
<feature type="domain" description="C2H2-type" evidence="1">
    <location>
        <begin position="97"/>
        <end position="118"/>
    </location>
</feature>
<dbReference type="EMBL" id="CATQJL010000305">
    <property type="protein sequence ID" value="CAJ0602251.1"/>
    <property type="molecule type" value="Genomic_DNA"/>
</dbReference>
<proteinExistence type="predicted"/>
<evidence type="ECO:0000313" key="2">
    <source>
        <dbReference type="EMBL" id="CAJ0602251.1"/>
    </source>
</evidence>
<sequence>MSTLSGTHAAFAAGHPALSLGGCALHHPWAPAMYSAKYRKAISCYKLQPPNASWNTDELVAHLSESLRMCSASDVILSATGGRSKCRPFTEFPLIKCRLCAAVYDQAEEFLNHTLRSHFGKEHVKLYKDLGVIHKDVQHVLDIARSRRFPIVGRALINSPELCVVTPLLSPLASFMLAGVTVSTRKPSSNLHVEKLIEGPNVDRIPLYFSVRAMHCRHLERRIYAANKLRKRKFRYLRSLLKPFYIDAPDLLEHPPQDPEVARLLHQATGLPIGAAIIPARKIRLQIPTVTGPDDSK</sequence>
<gene>
    <name evidence="2" type="ORF">CYNAS_LOCUS14234</name>
</gene>
<evidence type="ECO:0000313" key="3">
    <source>
        <dbReference type="Proteomes" id="UP001176961"/>
    </source>
</evidence>
<accession>A0AA36H1D1</accession>
<dbReference type="PROSITE" id="PS00028">
    <property type="entry name" value="ZINC_FINGER_C2H2_1"/>
    <property type="match status" value="1"/>
</dbReference>
<dbReference type="Proteomes" id="UP001176961">
    <property type="component" value="Unassembled WGS sequence"/>
</dbReference>
<keyword evidence="3" id="KW-1185">Reference proteome</keyword>
<comment type="caution">
    <text evidence="2">The sequence shown here is derived from an EMBL/GenBank/DDBJ whole genome shotgun (WGS) entry which is preliminary data.</text>
</comment>
<evidence type="ECO:0000259" key="1">
    <source>
        <dbReference type="PROSITE" id="PS00028"/>
    </source>
</evidence>